<accession>A0A9P1BNL5</accession>
<feature type="non-terminal residue" evidence="1">
    <location>
        <position position="558"/>
    </location>
</feature>
<sequence length="558" mass="62986">SSRQEVLVVKVCAATKDFEGVAKVVFDQFWILQKTAYNAYPDEEGYGEYDEYLEEWYEEDAPCVGRLGGIEEHTTEQHMPDAGNPTEAYDFHEEIDEYNATALNALVDLGEGETEGDKSIGEAIQLQLAAFVAFGQVKGRGEGKPKGKRKVMRLLGIKEKTFWEILHDHPDYFAWTQKNAKSPGASEFAEWVNQHFEYRGTVVYRRWSNRQPVLNGVTVLQIDCRHFHDPDNDRNLRGRSVGIAIFLYHFFVASEWRSPKLIHFHSPEWSEMSCSGRCEATIFSTSFIKHSDYFGSAKTCAHSSSPPDREAAGSDLTMEVLANQAHELSGLVWQEDPRRIGDLGVEVVEASLPVYGEDRRQQLEREIYALLHGDDGAPYYLPAEEQQMMGIRVDIRVRSHIRNTGINGGKWMKQRNWVKPAFFRPRDTHGALKAAALAALVLGIAAPGNLTWWMLLSTGVGTDDCDSARGIALKMPSSPSTRKRDTLEYGEVDVVLAFAGKEGSMVKIDHKDLKDHKVFGLDVEGNNNKYLQEDLKAFIQDYKGKLRHSKACRWTLGQ</sequence>
<organism evidence="1">
    <name type="scientific">Cladocopium goreaui</name>
    <dbReference type="NCBI Taxonomy" id="2562237"/>
    <lineage>
        <taxon>Eukaryota</taxon>
        <taxon>Sar</taxon>
        <taxon>Alveolata</taxon>
        <taxon>Dinophyceae</taxon>
        <taxon>Suessiales</taxon>
        <taxon>Symbiodiniaceae</taxon>
        <taxon>Cladocopium</taxon>
    </lineage>
</organism>
<evidence type="ECO:0000313" key="1">
    <source>
        <dbReference type="EMBL" id="CAI3975131.1"/>
    </source>
</evidence>
<comment type="caution">
    <text evidence="1">The sequence shown here is derived from an EMBL/GenBank/DDBJ whole genome shotgun (WGS) entry which is preliminary data.</text>
</comment>
<evidence type="ECO:0000313" key="3">
    <source>
        <dbReference type="Proteomes" id="UP001152797"/>
    </source>
</evidence>
<gene>
    <name evidence="1" type="ORF">C1SCF055_LOCUS3491</name>
</gene>
<name>A0A9P1BNL5_9DINO</name>
<dbReference type="EMBL" id="CAMXCT020000182">
    <property type="protein sequence ID" value="CAL1128506.1"/>
    <property type="molecule type" value="Genomic_DNA"/>
</dbReference>
<dbReference type="EMBL" id="CAMXCT030000182">
    <property type="protein sequence ID" value="CAL4762443.1"/>
    <property type="molecule type" value="Genomic_DNA"/>
</dbReference>
<protein>
    <submittedName>
        <fullName evidence="1">Uncharacterized protein</fullName>
    </submittedName>
</protein>
<proteinExistence type="predicted"/>
<dbReference type="Proteomes" id="UP001152797">
    <property type="component" value="Unassembled WGS sequence"/>
</dbReference>
<reference evidence="2 3" key="2">
    <citation type="submission" date="2024-05" db="EMBL/GenBank/DDBJ databases">
        <authorList>
            <person name="Chen Y."/>
            <person name="Shah S."/>
            <person name="Dougan E. K."/>
            <person name="Thang M."/>
            <person name="Chan C."/>
        </authorList>
    </citation>
    <scope>NUCLEOTIDE SEQUENCE [LARGE SCALE GENOMIC DNA]</scope>
</reference>
<dbReference type="EMBL" id="CAMXCT010000182">
    <property type="protein sequence ID" value="CAI3975131.1"/>
    <property type="molecule type" value="Genomic_DNA"/>
</dbReference>
<dbReference type="AlphaFoldDB" id="A0A9P1BNL5"/>
<keyword evidence="3" id="KW-1185">Reference proteome</keyword>
<reference evidence="1" key="1">
    <citation type="submission" date="2022-10" db="EMBL/GenBank/DDBJ databases">
        <authorList>
            <person name="Chen Y."/>
            <person name="Dougan E. K."/>
            <person name="Chan C."/>
            <person name="Rhodes N."/>
            <person name="Thang M."/>
        </authorList>
    </citation>
    <scope>NUCLEOTIDE SEQUENCE</scope>
</reference>
<evidence type="ECO:0000313" key="2">
    <source>
        <dbReference type="EMBL" id="CAL4762443.1"/>
    </source>
</evidence>